<proteinExistence type="predicted"/>
<sequence>MAIKHSKIAISIFKESKEKKSDVVYNA</sequence>
<gene>
    <name evidence="1" type="ORF">METZ01_LOCUS89753</name>
</gene>
<organism evidence="1">
    <name type="scientific">marine metagenome</name>
    <dbReference type="NCBI Taxonomy" id="408172"/>
    <lineage>
        <taxon>unclassified sequences</taxon>
        <taxon>metagenomes</taxon>
        <taxon>ecological metagenomes</taxon>
    </lineage>
</organism>
<reference evidence="1" key="1">
    <citation type="submission" date="2018-05" db="EMBL/GenBank/DDBJ databases">
        <authorList>
            <person name="Lanie J.A."/>
            <person name="Ng W.-L."/>
            <person name="Kazmierczak K.M."/>
            <person name="Andrzejewski T.M."/>
            <person name="Davidsen T.M."/>
            <person name="Wayne K.J."/>
            <person name="Tettelin H."/>
            <person name="Glass J.I."/>
            <person name="Rusch D."/>
            <person name="Podicherti R."/>
            <person name="Tsui H.-C.T."/>
            <person name="Winkler M.E."/>
        </authorList>
    </citation>
    <scope>NUCLEOTIDE SEQUENCE</scope>
</reference>
<evidence type="ECO:0000313" key="1">
    <source>
        <dbReference type="EMBL" id="SVA36899.1"/>
    </source>
</evidence>
<protein>
    <submittedName>
        <fullName evidence="1">Uncharacterized protein</fullName>
    </submittedName>
</protein>
<accession>A0A381V939</accession>
<dbReference type="AlphaFoldDB" id="A0A381V939"/>
<dbReference type="EMBL" id="UINC01008187">
    <property type="protein sequence ID" value="SVA36899.1"/>
    <property type="molecule type" value="Genomic_DNA"/>
</dbReference>
<name>A0A381V939_9ZZZZ</name>